<evidence type="ECO:0000259" key="10">
    <source>
        <dbReference type="Pfam" id="PF03807"/>
    </source>
</evidence>
<dbReference type="NCBIfam" id="TIGR00112">
    <property type="entry name" value="proC"/>
    <property type="match status" value="1"/>
</dbReference>
<evidence type="ECO:0000256" key="3">
    <source>
        <dbReference type="ARBA" id="ARBA00022857"/>
    </source>
</evidence>
<feature type="binding site" evidence="8">
    <location>
        <begin position="68"/>
        <end position="71"/>
    </location>
    <ligand>
        <name>NADP(+)</name>
        <dbReference type="ChEBI" id="CHEBI:58349"/>
    </ligand>
</feature>
<evidence type="ECO:0000259" key="11">
    <source>
        <dbReference type="Pfam" id="PF14748"/>
    </source>
</evidence>
<feature type="domain" description="Pyrroline-5-carboxylate reductase dimerisation" evidence="11">
    <location>
        <begin position="159"/>
        <end position="263"/>
    </location>
</feature>
<name>A0A1C0YTB0_9BACL</name>
<comment type="subcellular location">
    <subcellularLocation>
        <location evidence="6">Cytoplasm</location>
    </subcellularLocation>
</comment>
<dbReference type="PROSITE" id="PS00521">
    <property type="entry name" value="P5CR"/>
    <property type="match status" value="1"/>
</dbReference>
<protein>
    <recommendedName>
        <fullName evidence="6 7">Pyrroline-5-carboxylate reductase</fullName>
        <shortName evidence="6">P5C reductase</shortName>
        <shortName evidence="6">P5CR</shortName>
        <ecNumber evidence="6 7">1.5.1.2</ecNumber>
    </recommendedName>
    <alternativeName>
        <fullName evidence="6">PCA reductase</fullName>
    </alternativeName>
</protein>
<comment type="pathway">
    <text evidence="6 9">Amino-acid biosynthesis; L-proline biosynthesis; L-proline from L-glutamate 5-semialdehyde: step 1/1.</text>
</comment>
<keyword evidence="6" id="KW-0963">Cytoplasm</keyword>
<dbReference type="InterPro" id="IPR000304">
    <property type="entry name" value="Pyrroline-COOH_reductase"/>
</dbReference>
<keyword evidence="4 6" id="KW-0560">Oxidoreductase</keyword>
<dbReference type="InterPro" id="IPR028939">
    <property type="entry name" value="P5C_Rdtase_cat_N"/>
</dbReference>
<accession>A0A1C0YTB0</accession>
<dbReference type="UniPathway" id="UPA00098">
    <property type="reaction ID" value="UER00361"/>
</dbReference>
<dbReference type="InterPro" id="IPR029036">
    <property type="entry name" value="P5CR_dimer"/>
</dbReference>
<evidence type="ECO:0000256" key="9">
    <source>
        <dbReference type="RuleBase" id="RU003903"/>
    </source>
</evidence>
<dbReference type="PANTHER" id="PTHR11645:SF49">
    <property type="entry name" value="PYRROLINE-5-CARBOXYLATE REDUCTASE 1"/>
    <property type="match status" value="1"/>
</dbReference>
<dbReference type="GO" id="GO:0055129">
    <property type="term" value="P:L-proline biosynthetic process"/>
    <property type="evidence" value="ECO:0007669"/>
    <property type="project" value="UniProtKB-UniRule"/>
</dbReference>
<dbReference type="EMBL" id="MATO01000037">
    <property type="protein sequence ID" value="OCS90418.1"/>
    <property type="molecule type" value="Genomic_DNA"/>
</dbReference>
<dbReference type="SUPFAM" id="SSF48179">
    <property type="entry name" value="6-phosphogluconate dehydrogenase C-terminal domain-like"/>
    <property type="match status" value="1"/>
</dbReference>
<dbReference type="Gene3D" id="1.10.3730.10">
    <property type="entry name" value="ProC C-terminal domain-like"/>
    <property type="match status" value="1"/>
</dbReference>
<comment type="function">
    <text evidence="5 6">Catalyzes the reduction of 1-pyrroline-5-carboxylate (PCA) to L-proline.</text>
</comment>
<dbReference type="Pfam" id="PF03807">
    <property type="entry name" value="F420_oxidored"/>
    <property type="match status" value="1"/>
</dbReference>
<sequence length="269" mass="28785">MNILFIGAGSMAEALLRGWVQQDVVLPQNIYVTNRSNKERLSELQAKYGVNIFSDNAQFAQMDLIVLAMKPKDAETSLQAIQQHVAPHTIVVSVLAGIPVATIERFIGKRSIARVMPNTSASLGMSASGIAFNDAMTDEQKSYCLTLVAAVGKVVEVTEEQLHAVTALSGSGPAYIYYMMEAFFHAGEQLGLDKETVRTLMTQTVAGSAAMLETLGEEPAVLRKQVTSPGGTTEAGIGVLEAHHVKAAIEACVYRAAARSEELAKTTKA</sequence>
<dbReference type="FunFam" id="1.10.3730.10:FF:000001">
    <property type="entry name" value="Pyrroline-5-carboxylate reductase"/>
    <property type="match status" value="1"/>
</dbReference>
<dbReference type="Gene3D" id="3.40.50.720">
    <property type="entry name" value="NAD(P)-binding Rossmann-like Domain"/>
    <property type="match status" value="1"/>
</dbReference>
<evidence type="ECO:0000313" key="13">
    <source>
        <dbReference type="Proteomes" id="UP000093482"/>
    </source>
</evidence>
<dbReference type="SUPFAM" id="SSF51735">
    <property type="entry name" value="NAD(P)-binding Rossmann-fold domains"/>
    <property type="match status" value="1"/>
</dbReference>
<comment type="catalytic activity">
    <reaction evidence="6 9">
        <text>L-proline + NADP(+) = (S)-1-pyrroline-5-carboxylate + NADPH + 2 H(+)</text>
        <dbReference type="Rhea" id="RHEA:14109"/>
        <dbReference type="ChEBI" id="CHEBI:15378"/>
        <dbReference type="ChEBI" id="CHEBI:17388"/>
        <dbReference type="ChEBI" id="CHEBI:57783"/>
        <dbReference type="ChEBI" id="CHEBI:58349"/>
        <dbReference type="ChEBI" id="CHEBI:60039"/>
        <dbReference type="EC" id="1.5.1.2"/>
    </reaction>
</comment>
<evidence type="ECO:0000256" key="1">
    <source>
        <dbReference type="ARBA" id="ARBA00005525"/>
    </source>
</evidence>
<evidence type="ECO:0000256" key="4">
    <source>
        <dbReference type="ARBA" id="ARBA00023002"/>
    </source>
</evidence>
<comment type="catalytic activity">
    <reaction evidence="6">
        <text>L-proline + NAD(+) = (S)-1-pyrroline-5-carboxylate + NADH + 2 H(+)</text>
        <dbReference type="Rhea" id="RHEA:14105"/>
        <dbReference type="ChEBI" id="CHEBI:15378"/>
        <dbReference type="ChEBI" id="CHEBI:17388"/>
        <dbReference type="ChEBI" id="CHEBI:57540"/>
        <dbReference type="ChEBI" id="CHEBI:57945"/>
        <dbReference type="ChEBI" id="CHEBI:60039"/>
        <dbReference type="EC" id="1.5.1.2"/>
    </reaction>
</comment>
<gene>
    <name evidence="6" type="primary">proC</name>
    <name evidence="12" type="ORF">A6K76_11170</name>
</gene>
<evidence type="ECO:0000256" key="8">
    <source>
        <dbReference type="PIRSR" id="PIRSR000193-1"/>
    </source>
</evidence>
<dbReference type="HAMAP" id="MF_01925">
    <property type="entry name" value="P5C_reductase"/>
    <property type="match status" value="1"/>
</dbReference>
<evidence type="ECO:0000313" key="12">
    <source>
        <dbReference type="EMBL" id="OCS90418.1"/>
    </source>
</evidence>
<dbReference type="GO" id="GO:0004735">
    <property type="term" value="F:pyrroline-5-carboxylate reductase activity"/>
    <property type="evidence" value="ECO:0007669"/>
    <property type="project" value="UniProtKB-UniRule"/>
</dbReference>
<dbReference type="InterPro" id="IPR036291">
    <property type="entry name" value="NAD(P)-bd_dom_sf"/>
</dbReference>
<dbReference type="GO" id="GO:0005737">
    <property type="term" value="C:cytoplasm"/>
    <property type="evidence" value="ECO:0007669"/>
    <property type="project" value="UniProtKB-SubCell"/>
</dbReference>
<feature type="binding site" evidence="8">
    <location>
        <begin position="6"/>
        <end position="11"/>
    </location>
    <ligand>
        <name>NADP(+)</name>
        <dbReference type="ChEBI" id="CHEBI:58349"/>
    </ligand>
</feature>
<comment type="caution">
    <text evidence="12">The sequence shown here is derived from an EMBL/GenBank/DDBJ whole genome shotgun (WGS) entry which is preliminary data.</text>
</comment>
<dbReference type="AlphaFoldDB" id="A0A1C0YTB0"/>
<evidence type="ECO:0000256" key="6">
    <source>
        <dbReference type="HAMAP-Rule" id="MF_01925"/>
    </source>
</evidence>
<dbReference type="PIRSF" id="PIRSF000193">
    <property type="entry name" value="Pyrrol-5-carb_rd"/>
    <property type="match status" value="1"/>
</dbReference>
<feature type="domain" description="Pyrroline-5-carboxylate reductase catalytic N-terminal" evidence="10">
    <location>
        <begin position="3"/>
        <end position="97"/>
    </location>
</feature>
<keyword evidence="6 9" id="KW-0028">Amino-acid biosynthesis</keyword>
<evidence type="ECO:0000256" key="5">
    <source>
        <dbReference type="ARBA" id="ARBA00058118"/>
    </source>
</evidence>
<proteinExistence type="inferred from homology"/>
<dbReference type="Pfam" id="PF14748">
    <property type="entry name" value="P5CR_dimer"/>
    <property type="match status" value="1"/>
</dbReference>
<evidence type="ECO:0000256" key="7">
    <source>
        <dbReference type="NCBIfam" id="TIGR00112"/>
    </source>
</evidence>
<keyword evidence="3 6" id="KW-0521">NADP</keyword>
<dbReference type="OrthoDB" id="9805754at2"/>
<dbReference type="RefSeq" id="WP_066464638.1">
    <property type="nucleotide sequence ID" value="NZ_MATO01000037.1"/>
</dbReference>
<keyword evidence="2 6" id="KW-0641">Proline biosynthesis</keyword>
<dbReference type="EC" id="1.5.1.2" evidence="6 7"/>
<dbReference type="InterPro" id="IPR008927">
    <property type="entry name" value="6-PGluconate_DH-like_C_sf"/>
</dbReference>
<dbReference type="Proteomes" id="UP000093482">
    <property type="component" value="Unassembled WGS sequence"/>
</dbReference>
<dbReference type="PANTHER" id="PTHR11645">
    <property type="entry name" value="PYRROLINE-5-CARBOXYLATE REDUCTASE"/>
    <property type="match status" value="1"/>
</dbReference>
<comment type="similarity">
    <text evidence="1 6 9">Belongs to the pyrroline-5-carboxylate reductase family.</text>
</comment>
<reference evidence="12 13" key="1">
    <citation type="submission" date="2016-07" db="EMBL/GenBank/DDBJ databases">
        <title>Caryophanon latum genome sequencing.</title>
        <authorList>
            <person name="Verma A."/>
            <person name="Pal Y."/>
            <person name="Krishnamurthi S."/>
        </authorList>
    </citation>
    <scope>NUCLEOTIDE SEQUENCE [LARGE SCALE GENOMIC DNA]</scope>
    <source>
        <strain evidence="12 13">DSM 14151</strain>
    </source>
</reference>
<dbReference type="InterPro" id="IPR053790">
    <property type="entry name" value="P5CR-like_CS"/>
</dbReference>
<keyword evidence="13" id="KW-1185">Reference proteome</keyword>
<organism evidence="12 13">
    <name type="scientific">Caryophanon latum</name>
    <dbReference type="NCBI Taxonomy" id="33977"/>
    <lineage>
        <taxon>Bacteria</taxon>
        <taxon>Bacillati</taxon>
        <taxon>Bacillota</taxon>
        <taxon>Bacilli</taxon>
        <taxon>Bacillales</taxon>
        <taxon>Caryophanaceae</taxon>
        <taxon>Caryophanon</taxon>
    </lineage>
</organism>
<feature type="binding site" evidence="8">
    <location>
        <position position="56"/>
    </location>
    <ligand>
        <name>NADPH</name>
        <dbReference type="ChEBI" id="CHEBI:57783"/>
    </ligand>
</feature>
<evidence type="ECO:0000256" key="2">
    <source>
        <dbReference type="ARBA" id="ARBA00022650"/>
    </source>
</evidence>